<dbReference type="InterPro" id="IPR042099">
    <property type="entry name" value="ANL_N_sf"/>
</dbReference>
<protein>
    <submittedName>
        <fullName evidence="3">Acyl-CoA synthetase (AMP-forming)/AMP-acid ligase II</fullName>
    </submittedName>
</protein>
<dbReference type="PROSITE" id="PS00455">
    <property type="entry name" value="AMP_BINDING"/>
    <property type="match status" value="1"/>
</dbReference>
<evidence type="ECO:0000313" key="4">
    <source>
        <dbReference type="Proteomes" id="UP000317043"/>
    </source>
</evidence>
<sequence length="486" mass="52941">MNVIELFTRSATRFGDRIALEGPQGRVGYAELADRVFRLAAGLRERGLRPGDRVLDLQPNQNSYLETDLACMVAGLVRVALNHRLHPADYRRIADDCEPRGFIADASLVDKAADVMDRCDVRVVVGDDYDRLIGDSEPLRAPDIRPLVSLNYTSGTTGAPKGVRRHHQHRLTSMVNMSLDVLGGWPNPDDVYLHAGPITHTSGLFVLPFLAAGAKQLILPSFDSGAVFDAVANRGVTHTALVPTMIARLLAHPEAPFLDTVKMLAYAGAPMPADQIAAARHRLTRNLTQYYGLVEAIPPVTILDPTDHADASLLASAGRPGRLIELAVVDDDGRPVPTGESGEVVTRGPHVMPGYWRGESDAKALRDGWLYTGDLGRLDENGRLWLGDRKSDMILTGAYNVYPREIEIVMSGVDGVTGVAVYGVPDPEWGQRITAAYTGTATEDQLRDHCRAHLAGFKVPKRFRRLDRFPTAATGKIDKKALIADG</sequence>
<dbReference type="OrthoDB" id="3172305at2"/>
<comment type="caution">
    <text evidence="3">The sequence shown here is derived from an EMBL/GenBank/DDBJ whole genome shotgun (WGS) entry which is preliminary data.</text>
</comment>
<dbReference type="AlphaFoldDB" id="A0A543AXH8"/>
<dbReference type="InterPro" id="IPR025110">
    <property type="entry name" value="AMP-bd_C"/>
</dbReference>
<dbReference type="Pfam" id="PF00501">
    <property type="entry name" value="AMP-binding"/>
    <property type="match status" value="1"/>
</dbReference>
<dbReference type="GO" id="GO:0016877">
    <property type="term" value="F:ligase activity, forming carbon-sulfur bonds"/>
    <property type="evidence" value="ECO:0007669"/>
    <property type="project" value="UniProtKB-ARBA"/>
</dbReference>
<dbReference type="SUPFAM" id="SSF56801">
    <property type="entry name" value="Acetyl-CoA synthetase-like"/>
    <property type="match status" value="1"/>
</dbReference>
<dbReference type="Proteomes" id="UP000317043">
    <property type="component" value="Unassembled WGS sequence"/>
</dbReference>
<keyword evidence="4" id="KW-1185">Reference proteome</keyword>
<feature type="domain" description="AMP-binding enzyme C-terminal" evidence="2">
    <location>
        <begin position="405"/>
        <end position="476"/>
    </location>
</feature>
<accession>A0A543AXH8</accession>
<name>A0A543AXH8_9ACTN</name>
<keyword evidence="3" id="KW-0436">Ligase</keyword>
<dbReference type="Gene3D" id="3.30.300.30">
    <property type="match status" value="1"/>
</dbReference>
<evidence type="ECO:0000259" key="2">
    <source>
        <dbReference type="Pfam" id="PF13193"/>
    </source>
</evidence>
<dbReference type="InParanoid" id="A0A543AXH8"/>
<evidence type="ECO:0000313" key="3">
    <source>
        <dbReference type="EMBL" id="TQL77281.1"/>
    </source>
</evidence>
<evidence type="ECO:0000259" key="1">
    <source>
        <dbReference type="Pfam" id="PF00501"/>
    </source>
</evidence>
<dbReference type="InterPro" id="IPR020845">
    <property type="entry name" value="AMP-binding_CS"/>
</dbReference>
<dbReference type="PANTHER" id="PTHR43767">
    <property type="entry name" value="LONG-CHAIN-FATTY-ACID--COA LIGASE"/>
    <property type="match status" value="1"/>
</dbReference>
<dbReference type="InterPro" id="IPR050237">
    <property type="entry name" value="ATP-dep_AMP-bd_enzyme"/>
</dbReference>
<dbReference type="EMBL" id="VFOW01000001">
    <property type="protein sequence ID" value="TQL77281.1"/>
    <property type="molecule type" value="Genomic_DNA"/>
</dbReference>
<dbReference type="RefSeq" id="WP_142039931.1">
    <property type="nucleotide sequence ID" value="NZ_JBHTGS010000001.1"/>
</dbReference>
<dbReference type="PANTHER" id="PTHR43767:SF7">
    <property type="entry name" value="MEDIUM_LONG-CHAIN-FATTY-ACID--COA LIGASE FADD8"/>
    <property type="match status" value="1"/>
</dbReference>
<reference evidence="3 4" key="1">
    <citation type="submission" date="2019-06" db="EMBL/GenBank/DDBJ databases">
        <title>Sequencing the genomes of 1000 actinobacteria strains.</title>
        <authorList>
            <person name="Klenk H.-P."/>
        </authorList>
    </citation>
    <scope>NUCLEOTIDE SEQUENCE [LARGE SCALE GENOMIC DNA]</scope>
    <source>
        <strain evidence="3 4">DSM 45928</strain>
    </source>
</reference>
<dbReference type="InterPro" id="IPR045851">
    <property type="entry name" value="AMP-bd_C_sf"/>
</dbReference>
<gene>
    <name evidence="3" type="ORF">FB566_2837</name>
</gene>
<dbReference type="Gene3D" id="3.40.50.12780">
    <property type="entry name" value="N-terminal domain of ligase-like"/>
    <property type="match status" value="1"/>
</dbReference>
<dbReference type="Pfam" id="PF13193">
    <property type="entry name" value="AMP-binding_C"/>
    <property type="match status" value="1"/>
</dbReference>
<organism evidence="3 4">
    <name type="scientific">Stackebrandtia endophytica</name>
    <dbReference type="NCBI Taxonomy" id="1496996"/>
    <lineage>
        <taxon>Bacteria</taxon>
        <taxon>Bacillati</taxon>
        <taxon>Actinomycetota</taxon>
        <taxon>Actinomycetes</taxon>
        <taxon>Glycomycetales</taxon>
        <taxon>Glycomycetaceae</taxon>
        <taxon>Stackebrandtia</taxon>
    </lineage>
</organism>
<feature type="domain" description="AMP-dependent synthetase/ligase" evidence="1">
    <location>
        <begin position="7"/>
        <end position="356"/>
    </location>
</feature>
<proteinExistence type="predicted"/>
<dbReference type="InterPro" id="IPR000873">
    <property type="entry name" value="AMP-dep_synth/lig_dom"/>
</dbReference>